<name>A0A5C4XG17_9HYPH</name>
<organism evidence="1 2">
    <name type="scientific">Aliirhizobium smilacinae</name>
    <dbReference type="NCBI Taxonomy" id="1395944"/>
    <lineage>
        <taxon>Bacteria</taxon>
        <taxon>Pseudomonadati</taxon>
        <taxon>Pseudomonadota</taxon>
        <taxon>Alphaproteobacteria</taxon>
        <taxon>Hyphomicrobiales</taxon>
        <taxon>Rhizobiaceae</taxon>
        <taxon>Aliirhizobium</taxon>
    </lineage>
</organism>
<dbReference type="AlphaFoldDB" id="A0A5C4XG17"/>
<evidence type="ECO:0000313" key="2">
    <source>
        <dbReference type="Proteomes" id="UP000311605"/>
    </source>
</evidence>
<sequence length="76" mass="8638">MSDKPWTHVENVEVRFPSKSFSMPDPLPNGPLFLVDSVDCAVRISWMEFQGSRDDSVPIEPDVIDIAIWPARHSEI</sequence>
<keyword evidence="2" id="KW-1185">Reference proteome</keyword>
<dbReference type="Proteomes" id="UP000311605">
    <property type="component" value="Unassembled WGS sequence"/>
</dbReference>
<gene>
    <name evidence="1" type="ORF">FHP24_19980</name>
</gene>
<protein>
    <submittedName>
        <fullName evidence="1">Uncharacterized protein</fullName>
    </submittedName>
</protein>
<dbReference type="RefSeq" id="WP_139678007.1">
    <property type="nucleotide sequence ID" value="NZ_VDMN01000005.1"/>
</dbReference>
<dbReference type="EMBL" id="VDMN01000005">
    <property type="protein sequence ID" value="TNM61560.1"/>
    <property type="molecule type" value="Genomic_DNA"/>
</dbReference>
<evidence type="ECO:0000313" key="1">
    <source>
        <dbReference type="EMBL" id="TNM61560.1"/>
    </source>
</evidence>
<dbReference type="OrthoDB" id="8398279at2"/>
<proteinExistence type="predicted"/>
<accession>A0A5C4XG17</accession>
<comment type="caution">
    <text evidence="1">The sequence shown here is derived from an EMBL/GenBank/DDBJ whole genome shotgun (WGS) entry which is preliminary data.</text>
</comment>
<reference evidence="1 2" key="1">
    <citation type="submission" date="2019-06" db="EMBL/GenBank/DDBJ databases">
        <title>The draft genome of Rhizobium smilacinae PTYR-5.</title>
        <authorList>
            <person name="Liu L."/>
            <person name="Li L."/>
            <person name="Zhang X."/>
        </authorList>
    </citation>
    <scope>NUCLEOTIDE SEQUENCE [LARGE SCALE GENOMIC DNA]</scope>
    <source>
        <strain evidence="1 2">PTYR-5</strain>
    </source>
</reference>